<dbReference type="InterPro" id="IPR051450">
    <property type="entry name" value="Gfo/Idh/MocA_Oxidoreductases"/>
</dbReference>
<dbReference type="EMBL" id="CP001251">
    <property type="protein sequence ID" value="ACK41865.1"/>
    <property type="molecule type" value="Genomic_DNA"/>
</dbReference>
<dbReference type="Pfam" id="PF22725">
    <property type="entry name" value="GFO_IDH_MocA_C3"/>
    <property type="match status" value="1"/>
</dbReference>
<dbReference type="PANTHER" id="PTHR43377:SF6">
    <property type="entry name" value="GFO_IDH_MOCA-LIKE OXIDOREDUCTASE N-TERMINAL DOMAIN-CONTAINING PROTEIN"/>
    <property type="match status" value="1"/>
</dbReference>
<name>B8DZD2_DICTD</name>
<dbReference type="HOGENOM" id="CLU_023194_10_2_0"/>
<dbReference type="Proteomes" id="UP000007719">
    <property type="component" value="Chromosome"/>
</dbReference>
<evidence type="ECO:0000259" key="1">
    <source>
        <dbReference type="Pfam" id="PF01408"/>
    </source>
</evidence>
<dbReference type="OrthoDB" id="9815825at2"/>
<protein>
    <submittedName>
        <fullName evidence="3">Oxidoreductase domain protein</fullName>
    </submittedName>
</protein>
<evidence type="ECO:0000313" key="3">
    <source>
        <dbReference type="EMBL" id="ACK41865.1"/>
    </source>
</evidence>
<feature type="domain" description="Gfo/Idh/MocA-like oxidoreductase N-terminal" evidence="1">
    <location>
        <begin position="5"/>
        <end position="120"/>
    </location>
</feature>
<dbReference type="Gene3D" id="3.40.50.720">
    <property type="entry name" value="NAD(P)-binding Rossmann-like Domain"/>
    <property type="match status" value="1"/>
</dbReference>
<dbReference type="AlphaFoldDB" id="B8DZD2"/>
<dbReference type="PATRIC" id="fig|515635.4.peg.612"/>
<dbReference type="SUPFAM" id="SSF51735">
    <property type="entry name" value="NAD(P)-binding Rossmann-fold domains"/>
    <property type="match status" value="1"/>
</dbReference>
<dbReference type="EnsemblBacteria" id="ACK41865">
    <property type="protein sequence ID" value="ACK41865"/>
    <property type="gene ID" value="Dtur_0576"/>
</dbReference>
<dbReference type="RefSeq" id="WP_012582950.1">
    <property type="nucleotide sequence ID" value="NC_011661.1"/>
</dbReference>
<dbReference type="STRING" id="515635.Dtur_0576"/>
<dbReference type="GO" id="GO:0000166">
    <property type="term" value="F:nucleotide binding"/>
    <property type="evidence" value="ECO:0007669"/>
    <property type="project" value="InterPro"/>
</dbReference>
<dbReference type="InParanoid" id="B8DZD2"/>
<dbReference type="Pfam" id="PF01408">
    <property type="entry name" value="GFO_IDH_MocA"/>
    <property type="match status" value="1"/>
</dbReference>
<gene>
    <name evidence="3" type="ordered locus">Dtur_0576</name>
</gene>
<dbReference type="eggNOG" id="COG0673">
    <property type="taxonomic scope" value="Bacteria"/>
</dbReference>
<proteinExistence type="predicted"/>
<organism evidence="3 4">
    <name type="scientific">Dictyoglomus turgidum (strain DSM 6724 / Z-1310)</name>
    <dbReference type="NCBI Taxonomy" id="515635"/>
    <lineage>
        <taxon>Bacteria</taxon>
        <taxon>Pseudomonadati</taxon>
        <taxon>Dictyoglomota</taxon>
        <taxon>Dictyoglomia</taxon>
        <taxon>Dictyoglomales</taxon>
        <taxon>Dictyoglomaceae</taxon>
        <taxon>Dictyoglomus</taxon>
    </lineage>
</organism>
<dbReference type="Gene3D" id="3.30.360.10">
    <property type="entry name" value="Dihydrodipicolinate Reductase, domain 2"/>
    <property type="match status" value="1"/>
</dbReference>
<dbReference type="InterPro" id="IPR000683">
    <property type="entry name" value="Gfo/Idh/MocA-like_OxRdtase_N"/>
</dbReference>
<dbReference type="InterPro" id="IPR055170">
    <property type="entry name" value="GFO_IDH_MocA-like_dom"/>
</dbReference>
<feature type="domain" description="GFO/IDH/MocA-like oxidoreductase" evidence="2">
    <location>
        <begin position="129"/>
        <end position="238"/>
    </location>
</feature>
<dbReference type="KEGG" id="dtu:Dtur_0576"/>
<dbReference type="InterPro" id="IPR036291">
    <property type="entry name" value="NAD(P)-bd_dom_sf"/>
</dbReference>
<dbReference type="PANTHER" id="PTHR43377">
    <property type="entry name" value="BILIVERDIN REDUCTASE A"/>
    <property type="match status" value="1"/>
</dbReference>
<keyword evidence="4" id="KW-1185">Reference proteome</keyword>
<sequence length="315" mass="36288">MDKFIGLIGLGYWGKNILRNLYELNVLRSACDFDKRVIEERRKDFPDVNYTQKIEDILQDQEITAVVIATPAVTHYDLAKRAILSGKDVFVEKPMTVSLKEGEDLVKLAEERGKILMVGHILKYHPAVVKMEEMVKRGDLGDIMYIYSHRLNVGKVRTDENAWWSLAPHDISLILELTGGMPVKVYSQGFGFITKGIEDGVLAALEFESGIKAHIFVSWWHPFKEQRLVVIGKKGMIVFDDNTREKLFLYPHKVEYNNGFPMPKKEEMQIIPVENEEPLKLELLHFIECVKERKRPKTDGYEGLRVLKILEQVMG</sequence>
<evidence type="ECO:0000259" key="2">
    <source>
        <dbReference type="Pfam" id="PF22725"/>
    </source>
</evidence>
<reference evidence="4" key="1">
    <citation type="journal article" date="2016" name="Front. Microbiol.">
        <title>The complete genome sequence of hyperthermophile Dictyoglomus turgidum DSM 6724 reveals a specialized carbohydrate fermentor.</title>
        <authorList>
            <person name="Brumm P.J."/>
            <person name="Gowda K."/>
            <person name="Robb F.T."/>
            <person name="Mead D.A."/>
        </authorList>
    </citation>
    <scope>NUCLEOTIDE SEQUENCE [LARGE SCALE GENOMIC DNA]</scope>
    <source>
        <strain evidence="4">DSM 6724 / Z-1310</strain>
    </source>
</reference>
<accession>B8DZD2</accession>
<evidence type="ECO:0000313" key="4">
    <source>
        <dbReference type="Proteomes" id="UP000007719"/>
    </source>
</evidence>
<dbReference type="SUPFAM" id="SSF55347">
    <property type="entry name" value="Glyceraldehyde-3-phosphate dehydrogenase-like, C-terminal domain"/>
    <property type="match status" value="1"/>
</dbReference>